<evidence type="ECO:0000256" key="3">
    <source>
        <dbReference type="ARBA" id="ARBA00023002"/>
    </source>
</evidence>
<dbReference type="InterPro" id="IPR000415">
    <property type="entry name" value="Nitroreductase-like"/>
</dbReference>
<keyword evidence="2" id="KW-0288">FMN</keyword>
<dbReference type="CDD" id="cd02136">
    <property type="entry name" value="PnbA_NfnB-like"/>
    <property type="match status" value="1"/>
</dbReference>
<dbReference type="OrthoDB" id="9812105at2"/>
<dbReference type="Proteomes" id="UP000297453">
    <property type="component" value="Unassembled WGS sequence"/>
</dbReference>
<evidence type="ECO:0000256" key="2">
    <source>
        <dbReference type="ARBA" id="ARBA00022643"/>
    </source>
</evidence>
<evidence type="ECO:0000259" key="4">
    <source>
        <dbReference type="Pfam" id="PF00881"/>
    </source>
</evidence>
<evidence type="ECO:0000256" key="1">
    <source>
        <dbReference type="ARBA" id="ARBA00022630"/>
    </source>
</evidence>
<dbReference type="AlphaFoldDB" id="A0A4R9FMI3"/>
<organism evidence="5 6">
    <name type="scientific">Leptospira semungkisensis</name>
    <dbReference type="NCBI Taxonomy" id="2484985"/>
    <lineage>
        <taxon>Bacteria</taxon>
        <taxon>Pseudomonadati</taxon>
        <taxon>Spirochaetota</taxon>
        <taxon>Spirochaetia</taxon>
        <taxon>Leptospirales</taxon>
        <taxon>Leptospiraceae</taxon>
        <taxon>Leptospira</taxon>
    </lineage>
</organism>
<keyword evidence="3" id="KW-0560">Oxidoreductase</keyword>
<reference evidence="5" key="1">
    <citation type="journal article" date="2019" name="PLoS Negl. Trop. Dis.">
        <title>Revisiting the worldwide diversity of Leptospira species in the environment.</title>
        <authorList>
            <person name="Vincent A.T."/>
            <person name="Schiettekatte O."/>
            <person name="Bourhy P."/>
            <person name="Veyrier F.J."/>
            <person name="Picardeau M."/>
        </authorList>
    </citation>
    <scope>NUCLEOTIDE SEQUENCE [LARGE SCALE GENOMIC DNA]</scope>
    <source>
        <strain evidence="5">SSS9</strain>
    </source>
</reference>
<dbReference type="GO" id="GO:0016491">
    <property type="term" value="F:oxidoreductase activity"/>
    <property type="evidence" value="ECO:0007669"/>
    <property type="project" value="UniProtKB-KW"/>
</dbReference>
<dbReference type="InterPro" id="IPR050627">
    <property type="entry name" value="Nitroreductase/BluB"/>
</dbReference>
<keyword evidence="6" id="KW-1185">Reference proteome</keyword>
<evidence type="ECO:0000313" key="6">
    <source>
        <dbReference type="Proteomes" id="UP000297453"/>
    </source>
</evidence>
<sequence length="237" mass="26465">MSSFSSEIESIDISGISSSVEDAVLTRHSIRDYEPRAIEASVLKDLFSKSLRSPSWKNSQPWKVHVVSGAKKDKLANLMTERAKEDSAPVPDTIWPSGFPSDAKKRMFDLGMKIYGAAGIERKDKEARDKFMLRNFEFFGAPTGVFITTEFELNFYIALDIGCYLNTIMLLARSYGLGSVPQAALSAFPEVVRKELGLSDSEKVVCGLSLGYPKADSNLNRFHTPREEISNLVKFYE</sequence>
<dbReference type="SUPFAM" id="SSF55469">
    <property type="entry name" value="FMN-dependent nitroreductase-like"/>
    <property type="match status" value="1"/>
</dbReference>
<name>A0A4R9FMI3_9LEPT</name>
<accession>A0A4R9FMI3</accession>
<keyword evidence="1" id="KW-0285">Flavoprotein</keyword>
<dbReference type="Pfam" id="PF00881">
    <property type="entry name" value="Nitroreductase"/>
    <property type="match status" value="1"/>
</dbReference>
<comment type="caution">
    <text evidence="5">The sequence shown here is derived from an EMBL/GenBank/DDBJ whole genome shotgun (WGS) entry which is preliminary data.</text>
</comment>
<evidence type="ECO:0000313" key="5">
    <source>
        <dbReference type="EMBL" id="TGJ99582.1"/>
    </source>
</evidence>
<dbReference type="PANTHER" id="PTHR23026">
    <property type="entry name" value="NADPH NITROREDUCTASE"/>
    <property type="match status" value="1"/>
</dbReference>
<dbReference type="RefSeq" id="WP_135589674.1">
    <property type="nucleotide sequence ID" value="NZ_RQEP01000019.1"/>
</dbReference>
<dbReference type="Gene3D" id="3.40.109.10">
    <property type="entry name" value="NADH Oxidase"/>
    <property type="match status" value="1"/>
</dbReference>
<dbReference type="EMBL" id="RQEP01000019">
    <property type="protein sequence ID" value="TGJ99582.1"/>
    <property type="molecule type" value="Genomic_DNA"/>
</dbReference>
<proteinExistence type="predicted"/>
<dbReference type="InterPro" id="IPR029479">
    <property type="entry name" value="Nitroreductase"/>
</dbReference>
<gene>
    <name evidence="5" type="ORF">EHO59_17210</name>
</gene>
<feature type="domain" description="Nitroreductase" evidence="4">
    <location>
        <begin position="25"/>
        <end position="212"/>
    </location>
</feature>
<dbReference type="PANTHER" id="PTHR23026:SF90">
    <property type="entry name" value="IODOTYROSINE DEIODINASE 1"/>
    <property type="match status" value="1"/>
</dbReference>
<protein>
    <submittedName>
        <fullName evidence="5">Nitroreductase</fullName>
    </submittedName>
</protein>